<sequence length="151" mass="17787">MDSNSEEEEILVFVEFEDPINLDNYNNIHVLGIDTNKPIFQLDDTFFTGTFENPLGTYMFFEEDPSPKCSDPLFDKLPEKNLRFLYKTRKLINVEHAYITPKEGNQEQEHQEVQEPQNQDLKPANFKNIQDALERFKKEWHSKTDSNQNIG</sequence>
<dbReference type="GO" id="GO:0006383">
    <property type="term" value="P:transcription by RNA polymerase III"/>
    <property type="evidence" value="ECO:0007669"/>
    <property type="project" value="InterPro"/>
</dbReference>
<evidence type="ECO:0000259" key="2">
    <source>
        <dbReference type="Pfam" id="PF10419"/>
    </source>
</evidence>
<proteinExistence type="predicted"/>
<dbReference type="GO" id="GO:0000127">
    <property type="term" value="C:transcription factor TFIIIC complex"/>
    <property type="evidence" value="ECO:0007669"/>
    <property type="project" value="TreeGrafter"/>
</dbReference>
<dbReference type="EMBL" id="OV170223">
    <property type="protein sequence ID" value="CAH0722386.1"/>
    <property type="molecule type" value="Genomic_DNA"/>
</dbReference>
<reference evidence="3" key="1">
    <citation type="submission" date="2021-12" db="EMBL/GenBank/DDBJ databases">
        <authorList>
            <person name="Martin H S."/>
        </authorList>
    </citation>
    <scope>NUCLEOTIDE SEQUENCE</scope>
</reference>
<dbReference type="PANTHER" id="PTHR21860:SF2">
    <property type="entry name" value="GENERAL TRANSCRIPTION FACTOR 3C POLYPEPTIDE 6"/>
    <property type="match status" value="1"/>
</dbReference>
<accession>A0A8J9YDL3</accession>
<evidence type="ECO:0000313" key="4">
    <source>
        <dbReference type="Proteomes" id="UP000838878"/>
    </source>
</evidence>
<feature type="non-terminal residue" evidence="3">
    <location>
        <position position="151"/>
    </location>
</feature>
<evidence type="ECO:0000313" key="3">
    <source>
        <dbReference type="EMBL" id="CAH0722386.1"/>
    </source>
</evidence>
<keyword evidence="4" id="KW-1185">Reference proteome</keyword>
<dbReference type="InterPro" id="IPR042771">
    <property type="entry name" value="GTF3C6-like"/>
</dbReference>
<feature type="compositionally biased region" description="Basic and acidic residues" evidence="1">
    <location>
        <begin position="104"/>
        <end position="113"/>
    </location>
</feature>
<evidence type="ECO:0000256" key="1">
    <source>
        <dbReference type="SAM" id="MobiDB-lite"/>
    </source>
</evidence>
<dbReference type="PANTHER" id="PTHR21860">
    <property type="entry name" value="TRANSCRIPTION INITIATION FACTOR IIIC TFIIIC , POLYPEPTIDE 6-RELATED"/>
    <property type="match status" value="1"/>
</dbReference>
<gene>
    <name evidence="3" type="ORF">BINO364_LOCUS8347</name>
</gene>
<feature type="region of interest" description="Disordered" evidence="1">
    <location>
        <begin position="101"/>
        <end position="126"/>
    </location>
</feature>
<dbReference type="OrthoDB" id="1877767at2759"/>
<dbReference type="AlphaFoldDB" id="A0A8J9YDL3"/>
<feature type="domain" description="Transcription factor TFIIIC triple barrel" evidence="2">
    <location>
        <begin position="6"/>
        <end position="99"/>
    </location>
</feature>
<dbReference type="Pfam" id="PF10419">
    <property type="entry name" value="TFIIIC_sub6"/>
    <property type="match status" value="1"/>
</dbReference>
<dbReference type="InterPro" id="IPR019481">
    <property type="entry name" value="TFIIIC_triple_barrel"/>
</dbReference>
<dbReference type="Proteomes" id="UP000838878">
    <property type="component" value="Chromosome 3"/>
</dbReference>
<protein>
    <recommendedName>
        <fullName evidence="2">Transcription factor TFIIIC triple barrel domain-containing protein</fullName>
    </recommendedName>
</protein>
<name>A0A8J9YDL3_9NEOP</name>
<dbReference type="Gene3D" id="2.60.40.4370">
    <property type="match status" value="1"/>
</dbReference>
<organism evidence="3 4">
    <name type="scientific">Brenthis ino</name>
    <name type="common">lesser marbled fritillary</name>
    <dbReference type="NCBI Taxonomy" id="405034"/>
    <lineage>
        <taxon>Eukaryota</taxon>
        <taxon>Metazoa</taxon>
        <taxon>Ecdysozoa</taxon>
        <taxon>Arthropoda</taxon>
        <taxon>Hexapoda</taxon>
        <taxon>Insecta</taxon>
        <taxon>Pterygota</taxon>
        <taxon>Neoptera</taxon>
        <taxon>Endopterygota</taxon>
        <taxon>Lepidoptera</taxon>
        <taxon>Glossata</taxon>
        <taxon>Ditrysia</taxon>
        <taxon>Papilionoidea</taxon>
        <taxon>Nymphalidae</taxon>
        <taxon>Heliconiinae</taxon>
        <taxon>Argynnini</taxon>
        <taxon>Brenthis</taxon>
    </lineage>
</organism>